<evidence type="ECO:0000313" key="3">
    <source>
        <dbReference type="EMBL" id="GAF75614.1"/>
    </source>
</evidence>
<reference evidence="3" key="1">
    <citation type="journal article" date="2014" name="Front. Microbiol.">
        <title>High frequency of phylogenetically diverse reductive dehalogenase-homologous genes in deep subseafloor sedimentary metagenomes.</title>
        <authorList>
            <person name="Kawai M."/>
            <person name="Futagami T."/>
            <person name="Toyoda A."/>
            <person name="Takaki Y."/>
            <person name="Nishi S."/>
            <person name="Hori S."/>
            <person name="Arai W."/>
            <person name="Tsubouchi T."/>
            <person name="Morono Y."/>
            <person name="Uchiyama I."/>
            <person name="Ito T."/>
            <person name="Fujiyama A."/>
            <person name="Inagaki F."/>
            <person name="Takami H."/>
        </authorList>
    </citation>
    <scope>NUCLEOTIDE SEQUENCE</scope>
    <source>
        <strain evidence="3">Expedition CK06-06</strain>
    </source>
</reference>
<name>X0S3L5_9ZZZZ</name>
<feature type="transmembrane region" description="Helical" evidence="2">
    <location>
        <begin position="42"/>
        <end position="66"/>
    </location>
</feature>
<proteinExistence type="predicted"/>
<comment type="caution">
    <text evidence="3">The sequence shown here is derived from an EMBL/GenBank/DDBJ whole genome shotgun (WGS) entry which is preliminary data.</text>
</comment>
<organism evidence="3">
    <name type="scientific">marine sediment metagenome</name>
    <dbReference type="NCBI Taxonomy" id="412755"/>
    <lineage>
        <taxon>unclassified sequences</taxon>
        <taxon>metagenomes</taxon>
        <taxon>ecological metagenomes</taxon>
    </lineage>
</organism>
<keyword evidence="2" id="KW-0472">Membrane</keyword>
<keyword evidence="2" id="KW-0812">Transmembrane</keyword>
<evidence type="ECO:0000256" key="1">
    <source>
        <dbReference type="SAM" id="MobiDB-lite"/>
    </source>
</evidence>
<dbReference type="AlphaFoldDB" id="X0S3L5"/>
<keyword evidence="2" id="KW-1133">Transmembrane helix</keyword>
<protein>
    <submittedName>
        <fullName evidence="3">Uncharacterized protein</fullName>
    </submittedName>
</protein>
<dbReference type="EMBL" id="BARS01009504">
    <property type="protein sequence ID" value="GAF75614.1"/>
    <property type="molecule type" value="Genomic_DNA"/>
</dbReference>
<sequence length="124" mass="13969">MTDNNNRNHKKSTKPTDNASHQYHSAGWAAVDTNSGLIHVRWWVPLVIISGALLIIGMSCSLTYAYKRFLSQNRGSFQTKTFDQGSEKTGSLQNFANMEEATDAYRNLYDQIDTFCKTVKSPKS</sequence>
<gene>
    <name evidence="3" type="ORF">S01H1_17865</name>
</gene>
<accession>X0S3L5</accession>
<evidence type="ECO:0000256" key="2">
    <source>
        <dbReference type="SAM" id="Phobius"/>
    </source>
</evidence>
<feature type="region of interest" description="Disordered" evidence="1">
    <location>
        <begin position="1"/>
        <end position="20"/>
    </location>
</feature>